<reference evidence="3" key="1">
    <citation type="journal article" date="2019" name="Int. J. Syst. Evol. Microbiol.">
        <title>The Global Catalogue of Microorganisms (GCM) 10K type strain sequencing project: providing services to taxonomists for standard genome sequencing and annotation.</title>
        <authorList>
            <consortium name="The Broad Institute Genomics Platform"/>
            <consortium name="The Broad Institute Genome Sequencing Center for Infectious Disease"/>
            <person name="Wu L."/>
            <person name="Ma J."/>
        </authorList>
    </citation>
    <scope>NUCLEOTIDE SEQUENCE [LARGE SCALE GENOMIC DNA]</scope>
    <source>
        <strain evidence="3">TBRC 5832</strain>
    </source>
</reference>
<protein>
    <submittedName>
        <fullName evidence="2">ABC transporter permease</fullName>
    </submittedName>
</protein>
<sequence>MSDSLRAEWLKVWTGRSWLLLTAIGALMSLTTTLGYATDGAEQITGGLTTAAAVTDEGVRAWMMMFLFSSLFGAVSVTREYASGAIGRSVLLGGGRNRLFSAKILVAAAMGAISGALAVALGAISTWGATASAGVPFTWTSETTLVAAGVFAVTVAAAPWGVLVGWLIRNQIGAVVTLMGLTLVVDPALQRLVPDAAKFLLTIAMSSVYRDGKPELLTVPLACLVIAAWLGAAGLLARKALLSRDVL</sequence>
<dbReference type="Pfam" id="PF12730">
    <property type="entry name" value="ABC2_membrane_4"/>
    <property type="match status" value="1"/>
</dbReference>
<proteinExistence type="predicted"/>
<keyword evidence="1" id="KW-1133">Transmembrane helix</keyword>
<dbReference type="Proteomes" id="UP001595867">
    <property type="component" value="Unassembled WGS sequence"/>
</dbReference>
<keyword evidence="1" id="KW-0472">Membrane</keyword>
<feature type="transmembrane region" description="Helical" evidence="1">
    <location>
        <begin position="59"/>
        <end position="78"/>
    </location>
</feature>
<keyword evidence="1" id="KW-0812">Transmembrane</keyword>
<organism evidence="2 3">
    <name type="scientific">Actinoplanes subglobosus</name>
    <dbReference type="NCBI Taxonomy" id="1547892"/>
    <lineage>
        <taxon>Bacteria</taxon>
        <taxon>Bacillati</taxon>
        <taxon>Actinomycetota</taxon>
        <taxon>Actinomycetes</taxon>
        <taxon>Micromonosporales</taxon>
        <taxon>Micromonosporaceae</taxon>
        <taxon>Actinoplanes</taxon>
    </lineage>
</organism>
<dbReference type="EMBL" id="JBHSBL010000017">
    <property type="protein sequence ID" value="MFC4066935.1"/>
    <property type="molecule type" value="Genomic_DNA"/>
</dbReference>
<dbReference type="RefSeq" id="WP_378067899.1">
    <property type="nucleotide sequence ID" value="NZ_JBHSBL010000017.1"/>
</dbReference>
<feature type="transmembrane region" description="Helical" evidence="1">
    <location>
        <begin position="99"/>
        <end position="124"/>
    </location>
</feature>
<feature type="transmembrane region" description="Helical" evidence="1">
    <location>
        <begin position="144"/>
        <end position="168"/>
    </location>
</feature>
<evidence type="ECO:0000313" key="3">
    <source>
        <dbReference type="Proteomes" id="UP001595867"/>
    </source>
</evidence>
<name>A0ABV8ISW4_9ACTN</name>
<evidence type="ECO:0000313" key="2">
    <source>
        <dbReference type="EMBL" id="MFC4066935.1"/>
    </source>
</evidence>
<comment type="caution">
    <text evidence="2">The sequence shown here is derived from an EMBL/GenBank/DDBJ whole genome shotgun (WGS) entry which is preliminary data.</text>
</comment>
<feature type="transmembrane region" description="Helical" evidence="1">
    <location>
        <begin position="216"/>
        <end position="237"/>
    </location>
</feature>
<keyword evidence="3" id="KW-1185">Reference proteome</keyword>
<evidence type="ECO:0000256" key="1">
    <source>
        <dbReference type="SAM" id="Phobius"/>
    </source>
</evidence>
<gene>
    <name evidence="2" type="ORF">ACFO0C_18520</name>
</gene>
<accession>A0ABV8ISW4</accession>
<feature type="transmembrane region" description="Helical" evidence="1">
    <location>
        <begin position="175"/>
        <end position="193"/>
    </location>
</feature>